<comment type="caution">
    <text evidence="2">The sequence shown here is derived from an EMBL/GenBank/DDBJ whole genome shotgun (WGS) entry which is preliminary data.</text>
</comment>
<dbReference type="AlphaFoldDB" id="A0A2T6KH86"/>
<dbReference type="InterPro" id="IPR029052">
    <property type="entry name" value="Metallo-depent_PP-like"/>
</dbReference>
<dbReference type="RefSeq" id="WP_108386462.1">
    <property type="nucleotide sequence ID" value="NZ_QBUD01000005.1"/>
</dbReference>
<accession>A0A2T6KH86</accession>
<organism evidence="2 3">
    <name type="scientific">Yoonia sediminilitoris</name>
    <dbReference type="NCBI Taxonomy" id="1286148"/>
    <lineage>
        <taxon>Bacteria</taxon>
        <taxon>Pseudomonadati</taxon>
        <taxon>Pseudomonadota</taxon>
        <taxon>Alphaproteobacteria</taxon>
        <taxon>Rhodobacterales</taxon>
        <taxon>Paracoccaceae</taxon>
        <taxon>Yoonia</taxon>
    </lineage>
</organism>
<dbReference type="SUPFAM" id="SSF56300">
    <property type="entry name" value="Metallo-dependent phosphatases"/>
    <property type="match status" value="1"/>
</dbReference>
<dbReference type="EMBL" id="QBUD01000005">
    <property type="protein sequence ID" value="PUB14879.1"/>
    <property type="molecule type" value="Genomic_DNA"/>
</dbReference>
<dbReference type="OrthoDB" id="5695107at2"/>
<dbReference type="Proteomes" id="UP000244523">
    <property type="component" value="Unassembled WGS sequence"/>
</dbReference>
<evidence type="ECO:0000313" key="2">
    <source>
        <dbReference type="EMBL" id="PUB14879.1"/>
    </source>
</evidence>
<dbReference type="InterPro" id="IPR004843">
    <property type="entry name" value="Calcineurin-like_PHP"/>
</dbReference>
<name>A0A2T6KH86_9RHOB</name>
<sequence>MADSWSGKVAVLADPHFHDTGAGHAYGLGERDCFRSLAESTASTRVFNEGGAALVRALDILVERGVRLVMIAGDLTDDGQAPNWRASSDLLDSYSQRHDMRFFLTPGNHDQWFGDGKPLRQEMVRSDGTTFVVSGDRSHETAHFAPEMFQIGQADVLNYASGFGLCRHRDDLHWESPFGTSDALENRIGLLYRTGLDPIEAPDLSYLVEPVEGLWILAIDANVYLPDANGWRDFAAEGWIAVLRHKAWLLDWIRDVSRRARESGIQLMCMSHFPVCDVLDGVPRGLAERVMPTLDVARALAHTRMGLHFSGHWNINRTGLQTVGNDWLVNVAVPSTASFPAAFKLVDVQETQARIETLRLGSVPGFDAAFEHYLAEQPMTPLAQTGDYDSFLAQHFAGLIGQRYLVHDWPEEFSASLENCTLADMLFRIGAYVPTTCSVIPMRLAVEDYYALEQGGQLAGVPTERLAVYRSFDVSASIQGTESERRLYLGLTCYSRTHPDDSFVVDLLDGHCQKKPA</sequence>
<reference evidence="2 3" key="1">
    <citation type="submission" date="2018-04" db="EMBL/GenBank/DDBJ databases">
        <title>Genomic Encyclopedia of Archaeal and Bacterial Type Strains, Phase II (KMG-II): from individual species to whole genera.</title>
        <authorList>
            <person name="Goeker M."/>
        </authorList>
    </citation>
    <scope>NUCLEOTIDE SEQUENCE [LARGE SCALE GENOMIC DNA]</scope>
    <source>
        <strain evidence="2 3">DSM 29955</strain>
    </source>
</reference>
<evidence type="ECO:0000259" key="1">
    <source>
        <dbReference type="Pfam" id="PF00149"/>
    </source>
</evidence>
<feature type="domain" description="Calcineurin-like phosphoesterase" evidence="1">
    <location>
        <begin position="8"/>
        <end position="119"/>
    </location>
</feature>
<keyword evidence="3" id="KW-1185">Reference proteome</keyword>
<protein>
    <submittedName>
        <fullName evidence="2">Calcineurin-like phosphoesterase family protein</fullName>
    </submittedName>
</protein>
<proteinExistence type="predicted"/>
<gene>
    <name evidence="2" type="ORF">C8N45_105102</name>
</gene>
<evidence type="ECO:0000313" key="3">
    <source>
        <dbReference type="Proteomes" id="UP000244523"/>
    </source>
</evidence>
<dbReference type="Gene3D" id="3.60.21.10">
    <property type="match status" value="2"/>
</dbReference>
<dbReference type="GO" id="GO:0016787">
    <property type="term" value="F:hydrolase activity"/>
    <property type="evidence" value="ECO:0007669"/>
    <property type="project" value="InterPro"/>
</dbReference>
<dbReference type="Pfam" id="PF00149">
    <property type="entry name" value="Metallophos"/>
    <property type="match status" value="1"/>
</dbReference>